<accession>V6S966</accession>
<dbReference type="Proteomes" id="UP000319848">
    <property type="component" value="Unassembled WGS sequence"/>
</dbReference>
<organism evidence="3 4">
    <name type="scientific">Flavobacterium cauense R2A-7</name>
    <dbReference type="NCBI Taxonomy" id="1341154"/>
    <lineage>
        <taxon>Bacteria</taxon>
        <taxon>Pseudomonadati</taxon>
        <taxon>Bacteroidota</taxon>
        <taxon>Flavobacteriia</taxon>
        <taxon>Flavobacteriales</taxon>
        <taxon>Flavobacteriaceae</taxon>
        <taxon>Flavobacterium</taxon>
    </lineage>
</organism>
<proteinExistence type="predicted"/>
<feature type="signal peptide" evidence="1">
    <location>
        <begin position="1"/>
        <end position="19"/>
    </location>
</feature>
<reference evidence="3 4" key="1">
    <citation type="journal article" date="2015" name="Stand. Genomic Sci.">
        <title>Genomic Encyclopedia of Bacterial and Archaeal Type Strains, Phase III: the genomes of soil and plant-associated and newly described type strains.</title>
        <authorList>
            <person name="Whitman W.B."/>
            <person name="Woyke T."/>
            <person name="Klenk H.P."/>
            <person name="Zhou Y."/>
            <person name="Lilburn T.G."/>
            <person name="Beck B.J."/>
            <person name="De Vos P."/>
            <person name="Vandamme P."/>
            <person name="Eisen J.A."/>
            <person name="Garrity G."/>
            <person name="Hugenholtz P."/>
            <person name="Kyrpides N.C."/>
        </authorList>
    </citation>
    <scope>NUCLEOTIDE SEQUENCE [LARGE SCALE GENOMIC DNA]</scope>
    <source>
        <strain evidence="3 4">CGMCC 1.7270</strain>
    </source>
</reference>
<evidence type="ECO:0000256" key="1">
    <source>
        <dbReference type="SAM" id="SignalP"/>
    </source>
</evidence>
<dbReference type="InterPro" id="IPR050491">
    <property type="entry name" value="AmpC-like"/>
</dbReference>
<dbReference type="AlphaFoldDB" id="V6S966"/>
<evidence type="ECO:0000259" key="2">
    <source>
        <dbReference type="Pfam" id="PF00144"/>
    </source>
</evidence>
<sequence length="549" mass="63247">MKQITLCCIALFIAFSAVGQNSKNDIDGLFSEWKKPNNPGGVVMVTHKNQIIFSHAYGLANIPYRIPNDKETIFNVGSISKQFTAMGIVLLQLEGKLSVDDAIQKYLPEMPQFKQTITIRHLLHHTSGLRSSPELFGLAGWRDGDAITNEDVYRYLAKQVDLNFEPGSEYMYSNSGYILLAKIIENVTKQDFKSWMKENIFLPFQMNATFIEEDCSKLISNTAVSYTEIEPSVFKTIENNDLTYGASNVYSTSTDLLKWAKNFYETPKEWQTAFTMLETLEVLNSGRKNNYAFGIFVDDFFGNRRVQHTGAIAGFRSILYCYPDEDLEIVILSNFTSNQLFKIADQISQLFLDNKSIAKKEEIAINPVKLNSEVLKKHEGLYWNDTDNYSRKIYFENDTLWYLRSNNKKSPLLPISETEFQMGGINEKLVIKFEDHSNTMKLISSDNSILKFKKYEYNVPTPKELKSYTGTYYSPELETSYTISLKDGKLYGYHSRFGEFEIRILKKDVLDWSGMSISKHIRDKKGNVLGFKITLNRIRNLWFEKKQTL</sequence>
<dbReference type="PANTHER" id="PTHR46825:SF9">
    <property type="entry name" value="BETA-LACTAMASE-RELATED DOMAIN-CONTAINING PROTEIN"/>
    <property type="match status" value="1"/>
</dbReference>
<feature type="chain" id="PRO_5030178860" evidence="1">
    <location>
        <begin position="20"/>
        <end position="549"/>
    </location>
</feature>
<dbReference type="Pfam" id="PF00144">
    <property type="entry name" value="Beta-lactamase"/>
    <property type="match status" value="1"/>
</dbReference>
<dbReference type="PANTHER" id="PTHR46825">
    <property type="entry name" value="D-ALANYL-D-ALANINE-CARBOXYPEPTIDASE/ENDOPEPTIDASE AMPH"/>
    <property type="match status" value="1"/>
</dbReference>
<evidence type="ECO:0000313" key="4">
    <source>
        <dbReference type="Proteomes" id="UP000319848"/>
    </source>
</evidence>
<feature type="domain" description="Beta-lactamase-related" evidence="2">
    <location>
        <begin position="36"/>
        <end position="338"/>
    </location>
</feature>
<keyword evidence="1" id="KW-0732">Signal</keyword>
<dbReference type="Gene3D" id="3.40.710.10">
    <property type="entry name" value="DD-peptidase/beta-lactamase superfamily"/>
    <property type="match status" value="1"/>
</dbReference>
<gene>
    <name evidence="3" type="ORF">IP98_02789</name>
</gene>
<protein>
    <submittedName>
        <fullName evidence="3">CubicO group peptidase (Beta-lactamase class C family)</fullName>
    </submittedName>
</protein>
<dbReference type="EMBL" id="VLKQ01000015">
    <property type="protein sequence ID" value="TWI08369.1"/>
    <property type="molecule type" value="Genomic_DNA"/>
</dbReference>
<dbReference type="OrthoDB" id="9793489at2"/>
<evidence type="ECO:0000313" key="3">
    <source>
        <dbReference type="EMBL" id="TWI08369.1"/>
    </source>
</evidence>
<name>V6S966_9FLAO</name>
<dbReference type="InterPro" id="IPR012338">
    <property type="entry name" value="Beta-lactam/transpept-like"/>
</dbReference>
<dbReference type="InterPro" id="IPR001466">
    <property type="entry name" value="Beta-lactam-related"/>
</dbReference>
<comment type="caution">
    <text evidence="3">The sequence shown here is derived from an EMBL/GenBank/DDBJ whole genome shotgun (WGS) entry which is preliminary data.</text>
</comment>
<keyword evidence="4" id="KW-1185">Reference proteome</keyword>
<dbReference type="SUPFAM" id="SSF56601">
    <property type="entry name" value="beta-lactamase/transpeptidase-like"/>
    <property type="match status" value="1"/>
</dbReference>
<dbReference type="STRING" id="1341154.FCR2A7T_07310"/>
<dbReference type="RefSeq" id="WP_023569903.1">
    <property type="nucleotide sequence ID" value="NZ_AVBI01000010.1"/>
</dbReference>